<dbReference type="InterPro" id="IPR006145">
    <property type="entry name" value="PsdUridine_synth_RsuA/RluA"/>
</dbReference>
<dbReference type="Gene3D" id="3.10.290.10">
    <property type="entry name" value="RNA-binding S4 domain"/>
    <property type="match status" value="1"/>
</dbReference>
<evidence type="ECO:0000259" key="3">
    <source>
        <dbReference type="Pfam" id="PF00849"/>
    </source>
</evidence>
<evidence type="ECO:0000256" key="2">
    <source>
        <dbReference type="ARBA" id="ARBA00023235"/>
    </source>
</evidence>
<dbReference type="GO" id="GO:0003723">
    <property type="term" value="F:RNA binding"/>
    <property type="evidence" value="ECO:0007669"/>
    <property type="project" value="InterPro"/>
</dbReference>
<dbReference type="PROSITE" id="PS50889">
    <property type="entry name" value="S4"/>
    <property type="match status" value="1"/>
</dbReference>
<dbReference type="InterPro" id="IPR006224">
    <property type="entry name" value="PsdUridine_synth_RluA-like_CS"/>
</dbReference>
<reference evidence="4" key="1">
    <citation type="submission" date="2018-05" db="EMBL/GenBank/DDBJ databases">
        <authorList>
            <person name="Lanie J.A."/>
            <person name="Ng W.-L."/>
            <person name="Kazmierczak K.M."/>
            <person name="Andrzejewski T.M."/>
            <person name="Davidsen T.M."/>
            <person name="Wayne K.J."/>
            <person name="Tettelin H."/>
            <person name="Glass J.I."/>
            <person name="Rusch D."/>
            <person name="Podicherti R."/>
            <person name="Tsui H.-C.T."/>
            <person name="Winkler M.E."/>
        </authorList>
    </citation>
    <scope>NUCLEOTIDE SEQUENCE</scope>
</reference>
<protein>
    <recommendedName>
        <fullName evidence="3">Pseudouridine synthase RsuA/RluA-like domain-containing protein</fullName>
    </recommendedName>
</protein>
<dbReference type="AlphaFoldDB" id="A0A381Q954"/>
<name>A0A381Q954_9ZZZZ</name>
<dbReference type="PANTHER" id="PTHR21600">
    <property type="entry name" value="MITOCHONDRIAL RNA PSEUDOURIDINE SYNTHASE"/>
    <property type="match status" value="1"/>
</dbReference>
<keyword evidence="2" id="KW-0413">Isomerase</keyword>
<dbReference type="NCBIfam" id="TIGR00005">
    <property type="entry name" value="rluA_subfam"/>
    <property type="match status" value="1"/>
</dbReference>
<dbReference type="PROSITE" id="PS01129">
    <property type="entry name" value="PSI_RLU"/>
    <property type="match status" value="1"/>
</dbReference>
<proteinExistence type="inferred from homology"/>
<comment type="similarity">
    <text evidence="1">Belongs to the pseudouridine synthase RluA family.</text>
</comment>
<dbReference type="Gene3D" id="3.30.2350.10">
    <property type="entry name" value="Pseudouridine synthase"/>
    <property type="match status" value="1"/>
</dbReference>
<dbReference type="InterPro" id="IPR020103">
    <property type="entry name" value="PsdUridine_synth_cat_dom_sf"/>
</dbReference>
<dbReference type="InterPro" id="IPR036986">
    <property type="entry name" value="S4_RNA-bd_sf"/>
</dbReference>
<dbReference type="SUPFAM" id="SSF55174">
    <property type="entry name" value="Alpha-L RNA-binding motif"/>
    <property type="match status" value="1"/>
</dbReference>
<dbReference type="CDD" id="cd00165">
    <property type="entry name" value="S4"/>
    <property type="match status" value="1"/>
</dbReference>
<dbReference type="CDD" id="cd02869">
    <property type="entry name" value="PseudoU_synth_RluA_like"/>
    <property type="match status" value="1"/>
</dbReference>
<sequence>VDRVASLMTGLSRSVVAALIPEGKLTHNDKPVNAGSQRVTAGDWIEVEIPEDDDVEDRLIPDPAVDFHMVHIDEAIVVIDKPIGLVVHPGAGTKSSTLVHGLLARFPEMVEVGSAERPGIVHRLDRNTSGLLVCARTIESLKFLTEELASRSMHRRYLVIVAGCPEAATGTIDAPIGRSRRSRTRMTVTEDGREARTHYEVLETWYEPVHASLLRCTLDTGRTHQIRVHMRAIDAPVLGDSTYGKPDPFGIERPLLHAAELSFVHPETGERVEFSSEPPGDFMEAVERFRKLKSTS</sequence>
<accession>A0A381Q954</accession>
<gene>
    <name evidence="4" type="ORF">METZ01_LOCUS28726</name>
</gene>
<feature type="domain" description="Pseudouridine synthase RsuA/RluA-like" evidence="3">
    <location>
        <begin position="76"/>
        <end position="231"/>
    </location>
</feature>
<dbReference type="SUPFAM" id="SSF55120">
    <property type="entry name" value="Pseudouridine synthase"/>
    <property type="match status" value="1"/>
</dbReference>
<evidence type="ECO:0000256" key="1">
    <source>
        <dbReference type="ARBA" id="ARBA00010876"/>
    </source>
</evidence>
<dbReference type="Pfam" id="PF00849">
    <property type="entry name" value="PseudoU_synth_2"/>
    <property type="match status" value="1"/>
</dbReference>
<organism evidence="4">
    <name type="scientific">marine metagenome</name>
    <dbReference type="NCBI Taxonomy" id="408172"/>
    <lineage>
        <taxon>unclassified sequences</taxon>
        <taxon>metagenomes</taxon>
        <taxon>ecological metagenomes</taxon>
    </lineage>
</organism>
<dbReference type="GO" id="GO:0009982">
    <property type="term" value="F:pseudouridine synthase activity"/>
    <property type="evidence" value="ECO:0007669"/>
    <property type="project" value="InterPro"/>
</dbReference>
<dbReference type="InterPro" id="IPR050188">
    <property type="entry name" value="RluA_PseudoU_synthase"/>
</dbReference>
<dbReference type="InterPro" id="IPR006225">
    <property type="entry name" value="PsdUridine_synth_RluC/D"/>
</dbReference>
<dbReference type="PANTHER" id="PTHR21600:SF44">
    <property type="entry name" value="RIBOSOMAL LARGE SUBUNIT PSEUDOURIDINE SYNTHASE D"/>
    <property type="match status" value="1"/>
</dbReference>
<dbReference type="EMBL" id="UINC01001261">
    <property type="protein sequence ID" value="SUZ75872.1"/>
    <property type="molecule type" value="Genomic_DNA"/>
</dbReference>
<evidence type="ECO:0000313" key="4">
    <source>
        <dbReference type="EMBL" id="SUZ75872.1"/>
    </source>
</evidence>
<feature type="non-terminal residue" evidence="4">
    <location>
        <position position="1"/>
    </location>
</feature>
<dbReference type="GO" id="GO:0000455">
    <property type="term" value="P:enzyme-directed rRNA pseudouridine synthesis"/>
    <property type="evidence" value="ECO:0007669"/>
    <property type="project" value="TreeGrafter"/>
</dbReference>